<gene>
    <name evidence="2" type="ORF">ACJIZ3_012841</name>
</gene>
<organism evidence="2 3">
    <name type="scientific">Penstemon smallii</name>
    <dbReference type="NCBI Taxonomy" id="265156"/>
    <lineage>
        <taxon>Eukaryota</taxon>
        <taxon>Viridiplantae</taxon>
        <taxon>Streptophyta</taxon>
        <taxon>Embryophyta</taxon>
        <taxon>Tracheophyta</taxon>
        <taxon>Spermatophyta</taxon>
        <taxon>Magnoliopsida</taxon>
        <taxon>eudicotyledons</taxon>
        <taxon>Gunneridae</taxon>
        <taxon>Pentapetalae</taxon>
        <taxon>asterids</taxon>
        <taxon>lamiids</taxon>
        <taxon>Lamiales</taxon>
        <taxon>Plantaginaceae</taxon>
        <taxon>Cheloneae</taxon>
        <taxon>Penstemon</taxon>
    </lineage>
</organism>
<proteinExistence type="predicted"/>
<protein>
    <submittedName>
        <fullName evidence="2">Uncharacterized protein</fullName>
    </submittedName>
</protein>
<dbReference type="Proteomes" id="UP001634393">
    <property type="component" value="Unassembled WGS sequence"/>
</dbReference>
<evidence type="ECO:0000313" key="3">
    <source>
        <dbReference type="Proteomes" id="UP001634393"/>
    </source>
</evidence>
<dbReference type="PANTHER" id="PTHR47005:SF5">
    <property type="entry name" value="HEAVY METAL TRANSPORT_DETOXIFICATION SUPERFAMILY PROTEIN"/>
    <property type="match status" value="1"/>
</dbReference>
<feature type="region of interest" description="Disordered" evidence="1">
    <location>
        <begin position="85"/>
        <end position="168"/>
    </location>
</feature>
<dbReference type="AlphaFoldDB" id="A0ABD3UN62"/>
<comment type="caution">
    <text evidence="2">The sequence shown here is derived from an EMBL/GenBank/DDBJ whole genome shotgun (WGS) entry which is preliminary data.</text>
</comment>
<evidence type="ECO:0000313" key="2">
    <source>
        <dbReference type="EMBL" id="KAL3850959.1"/>
    </source>
</evidence>
<reference evidence="2 3" key="1">
    <citation type="submission" date="2024-12" db="EMBL/GenBank/DDBJ databases">
        <title>The unique morphological basis and parallel evolutionary history of personate flowers in Penstemon.</title>
        <authorList>
            <person name="Depatie T.H."/>
            <person name="Wessinger C.A."/>
        </authorList>
    </citation>
    <scope>NUCLEOTIDE SEQUENCE [LARGE SCALE GENOMIC DNA]</scope>
    <source>
        <strain evidence="2">WTNN_2</strain>
        <tissue evidence="2">Leaf</tissue>
    </source>
</reference>
<evidence type="ECO:0000256" key="1">
    <source>
        <dbReference type="SAM" id="MobiDB-lite"/>
    </source>
</evidence>
<feature type="compositionally biased region" description="Basic and acidic residues" evidence="1">
    <location>
        <begin position="85"/>
        <end position="141"/>
    </location>
</feature>
<feature type="compositionally biased region" description="Pro residues" evidence="1">
    <location>
        <begin position="145"/>
        <end position="168"/>
    </location>
</feature>
<accession>A0ABD3UN62</accession>
<dbReference type="EMBL" id="JBJXBP010000001">
    <property type="protein sequence ID" value="KAL3850959.1"/>
    <property type="molecule type" value="Genomic_DNA"/>
</dbReference>
<keyword evidence="3" id="KW-1185">Reference proteome</keyword>
<dbReference type="PANTHER" id="PTHR47005">
    <property type="entry name" value="HEAVY METAL TRANSPORT/DETOXIFICATION SUPERFAMILY PROTEIN"/>
    <property type="match status" value="1"/>
</dbReference>
<sequence>MAAEKVTIMVLKVDLQCPCCYKKLRVLVDSLLVLLSGSERVGEIRDQVYDEKGNTVTITVVCCSPEKIRDKLCCKGRKVIKSIEIKDPPKPKEPEKKKEPDKPKVVVIEKPKEPEMPKVVVVEKPKEPEKPKFEKPKEPENPKSNNPPPKPDPPKNPEPVQIPAPMMPEPVPVHGYPPAYPVQTCCGQCYEGRGGGPCYQGYGVPPPPEPSYEGYYGYGYGHERACHVSRCDYYLSEDNPQGCSIM</sequence>
<name>A0ABD3UN62_9LAMI</name>